<keyword evidence="3" id="KW-1185">Reference proteome</keyword>
<name>A0A091DY57_FUKDA</name>
<organism evidence="2 3">
    <name type="scientific">Fukomys damarensis</name>
    <name type="common">Damaraland mole rat</name>
    <name type="synonym">Cryptomys damarensis</name>
    <dbReference type="NCBI Taxonomy" id="885580"/>
    <lineage>
        <taxon>Eukaryota</taxon>
        <taxon>Metazoa</taxon>
        <taxon>Chordata</taxon>
        <taxon>Craniata</taxon>
        <taxon>Vertebrata</taxon>
        <taxon>Euteleostomi</taxon>
        <taxon>Mammalia</taxon>
        <taxon>Eutheria</taxon>
        <taxon>Euarchontoglires</taxon>
        <taxon>Glires</taxon>
        <taxon>Rodentia</taxon>
        <taxon>Hystricomorpha</taxon>
        <taxon>Bathyergidae</taxon>
        <taxon>Fukomys</taxon>
    </lineage>
</organism>
<dbReference type="Proteomes" id="UP000028990">
    <property type="component" value="Unassembled WGS sequence"/>
</dbReference>
<evidence type="ECO:0000256" key="1">
    <source>
        <dbReference type="SAM" id="MobiDB-lite"/>
    </source>
</evidence>
<reference evidence="2 3" key="1">
    <citation type="submission" date="2013-11" db="EMBL/GenBank/DDBJ databases">
        <title>The Damaraland mole rat (Fukomys damarensis) genome and evolution of African mole rats.</title>
        <authorList>
            <person name="Gladyshev V.N."/>
            <person name="Fang X."/>
        </authorList>
    </citation>
    <scope>NUCLEOTIDE SEQUENCE [LARGE SCALE GENOMIC DNA]</scope>
    <source>
        <tissue evidence="2">Liver</tissue>
    </source>
</reference>
<accession>A0A091DY57</accession>
<proteinExistence type="predicted"/>
<sequence>MPWALTLAPEDTEAQMAVGLSHCPKDGIPHCRPCVLEDRLLPQRQPVAPGAHQQHRASWNKAWPPPVLVGLPPLEASQSLEIPTTVDVEKWGDTASASLELRIQVRSVSLQTQTAAESPENPTYHRACPEEI</sequence>
<evidence type="ECO:0000313" key="3">
    <source>
        <dbReference type="Proteomes" id="UP000028990"/>
    </source>
</evidence>
<gene>
    <name evidence="2" type="ORF">H920_01535</name>
</gene>
<protein>
    <submittedName>
        <fullName evidence="2">Uncharacterized protein</fullName>
    </submittedName>
</protein>
<dbReference type="EMBL" id="KN121127">
    <property type="protein sequence ID" value="KFO37059.1"/>
    <property type="molecule type" value="Genomic_DNA"/>
</dbReference>
<feature type="region of interest" description="Disordered" evidence="1">
    <location>
        <begin position="111"/>
        <end position="132"/>
    </location>
</feature>
<dbReference type="AlphaFoldDB" id="A0A091DY57"/>
<evidence type="ECO:0000313" key="2">
    <source>
        <dbReference type="EMBL" id="KFO37059.1"/>
    </source>
</evidence>